<proteinExistence type="predicted"/>
<dbReference type="STRING" id="983506.L8WVZ1"/>
<reference evidence="7 8" key="1">
    <citation type="journal article" date="2013" name="Nat. Commun.">
        <title>The evolution and pathogenic mechanisms of the rice sheath blight pathogen.</title>
        <authorList>
            <person name="Zheng A."/>
            <person name="Lin R."/>
            <person name="Xu L."/>
            <person name="Qin P."/>
            <person name="Tang C."/>
            <person name="Ai P."/>
            <person name="Zhang D."/>
            <person name="Liu Y."/>
            <person name="Sun Z."/>
            <person name="Feng H."/>
            <person name="Wang Y."/>
            <person name="Chen Y."/>
            <person name="Liang X."/>
            <person name="Fu R."/>
            <person name="Li Q."/>
            <person name="Zhang J."/>
            <person name="Yu X."/>
            <person name="Xie Z."/>
            <person name="Ding L."/>
            <person name="Guan P."/>
            <person name="Tang J."/>
            <person name="Liang Y."/>
            <person name="Wang S."/>
            <person name="Deng Q."/>
            <person name="Li S."/>
            <person name="Zhu J."/>
            <person name="Wang L."/>
            <person name="Liu H."/>
            <person name="Li P."/>
        </authorList>
    </citation>
    <scope>NUCLEOTIDE SEQUENCE [LARGE SCALE GENOMIC DNA]</scope>
    <source>
        <strain evidence="8">AG-1 IA</strain>
    </source>
</reference>
<protein>
    <submittedName>
        <fullName evidence="7">Zf-CCCH domain-containing protein</fullName>
    </submittedName>
</protein>
<dbReference type="Gene3D" id="4.10.1000.10">
    <property type="entry name" value="Zinc finger, CCCH-type"/>
    <property type="match status" value="1"/>
</dbReference>
<feature type="zinc finger region" description="C3H1-type" evidence="5">
    <location>
        <begin position="289"/>
        <end position="317"/>
    </location>
</feature>
<keyword evidence="4 5" id="KW-0862">Zinc</keyword>
<dbReference type="InterPro" id="IPR000571">
    <property type="entry name" value="Znf_CCCH"/>
</dbReference>
<dbReference type="GO" id="GO:0045892">
    <property type="term" value="P:negative regulation of DNA-templated transcription"/>
    <property type="evidence" value="ECO:0007669"/>
    <property type="project" value="InterPro"/>
</dbReference>
<feature type="zinc finger region" description="C3H1-type" evidence="5">
    <location>
        <begin position="253"/>
        <end position="281"/>
    </location>
</feature>
<evidence type="ECO:0000256" key="1">
    <source>
        <dbReference type="ARBA" id="ARBA00022723"/>
    </source>
</evidence>
<evidence type="ECO:0000259" key="6">
    <source>
        <dbReference type="PROSITE" id="PS50103"/>
    </source>
</evidence>
<feature type="domain" description="C3H1-type" evidence="6">
    <location>
        <begin position="206"/>
        <end position="234"/>
    </location>
</feature>
<keyword evidence="8" id="KW-1185">Reference proteome</keyword>
<evidence type="ECO:0000256" key="5">
    <source>
        <dbReference type="PROSITE-ProRule" id="PRU00723"/>
    </source>
</evidence>
<evidence type="ECO:0000256" key="2">
    <source>
        <dbReference type="ARBA" id="ARBA00022737"/>
    </source>
</evidence>
<dbReference type="HOGENOM" id="CLU_572636_0_0_1"/>
<dbReference type="SUPFAM" id="SSF90229">
    <property type="entry name" value="CCCH zinc finger"/>
    <property type="match status" value="3"/>
</dbReference>
<dbReference type="GO" id="GO:0005634">
    <property type="term" value="C:nucleus"/>
    <property type="evidence" value="ECO:0007669"/>
    <property type="project" value="TreeGrafter"/>
</dbReference>
<keyword evidence="1 5" id="KW-0479">Metal-binding</keyword>
<feature type="domain" description="C3H1-type" evidence="6">
    <location>
        <begin position="289"/>
        <end position="317"/>
    </location>
</feature>
<name>L8WVZ1_THACA</name>
<keyword evidence="3 5" id="KW-0863">Zinc-finger</keyword>
<dbReference type="InterPro" id="IPR036855">
    <property type="entry name" value="Znf_CCCH_sf"/>
</dbReference>
<dbReference type="Proteomes" id="UP000011668">
    <property type="component" value="Unassembled WGS sequence"/>
</dbReference>
<dbReference type="SMART" id="SM00356">
    <property type="entry name" value="ZnF_C3H1"/>
    <property type="match status" value="3"/>
</dbReference>
<keyword evidence="2" id="KW-0677">Repeat</keyword>
<sequence>MRVGGYKATRVDTACSSSDSAALLSLNPIYCPLYWAFGRKRAHTTRAGRRMGVGTGEAVCQTGAPPGPSNRASWMGGQTGPYARRRVWKGRNTGRKRRVEVLQTLRKHETNWVVLIAPPRSRNIHEAVRVALPIPPEQFFALMVPGKVVRLNACKVWEEDRAILPLATRSFLDYSINRGRASIEWLHLRPATQVVLILIHKYWRRMVSKPICRFFQFPGGCRQGINCRYAHNGTPDGSTDASSSGRHPPLDPNTPAGVCRYFWSRGVCNRGTSCTHMHQRPDSQGNNPIFPRGVCRTFWTSGLCGRGASCKFEHRTNPDAAPLEENAPNSLQSHFKAAGLGNFTILDTDKFCVGTGKGANPSETRSFLRRFLQDNFRFQTVTQIYSFLEIICNAKTQNAEWKLEDGQEHLHMLAKPDGNGVLRIGDVIRFPREENTLNGRTAWSFQRGYLSLLTYLSSEWVVRSTLHHDVKQVYWYH</sequence>
<evidence type="ECO:0000313" key="8">
    <source>
        <dbReference type="Proteomes" id="UP000011668"/>
    </source>
</evidence>
<comment type="caution">
    <text evidence="7">The sequence shown here is derived from an EMBL/GenBank/DDBJ whole genome shotgun (WGS) entry which is preliminary data.</text>
</comment>
<dbReference type="InterPro" id="IPR045124">
    <property type="entry name" value="Su(sable)-like"/>
</dbReference>
<gene>
    <name evidence="7" type="ORF">AG1IA_03723</name>
</gene>
<dbReference type="GO" id="GO:0003723">
    <property type="term" value="F:RNA binding"/>
    <property type="evidence" value="ECO:0007669"/>
    <property type="project" value="InterPro"/>
</dbReference>
<feature type="domain" description="C3H1-type" evidence="6">
    <location>
        <begin position="253"/>
        <end position="281"/>
    </location>
</feature>
<dbReference type="PANTHER" id="PTHR13119">
    <property type="entry name" value="ZINC FINGER CCCH DOMAIN-CONTAINING PROTEI"/>
    <property type="match status" value="1"/>
</dbReference>
<dbReference type="PROSITE" id="PS50103">
    <property type="entry name" value="ZF_C3H1"/>
    <property type="match status" value="3"/>
</dbReference>
<feature type="zinc finger region" description="C3H1-type" evidence="5">
    <location>
        <begin position="206"/>
        <end position="234"/>
    </location>
</feature>
<organism evidence="7 8">
    <name type="scientific">Thanatephorus cucumeris (strain AG1-IA)</name>
    <name type="common">Rice sheath blight fungus</name>
    <name type="synonym">Rhizoctonia solani</name>
    <dbReference type="NCBI Taxonomy" id="983506"/>
    <lineage>
        <taxon>Eukaryota</taxon>
        <taxon>Fungi</taxon>
        <taxon>Dikarya</taxon>
        <taxon>Basidiomycota</taxon>
        <taxon>Agaricomycotina</taxon>
        <taxon>Agaricomycetes</taxon>
        <taxon>Cantharellales</taxon>
        <taxon>Ceratobasidiaceae</taxon>
        <taxon>Rhizoctonia</taxon>
        <taxon>Rhizoctonia solani AG-1</taxon>
    </lineage>
</organism>
<dbReference type="EMBL" id="AFRT01000880">
    <property type="protein sequence ID" value="ELU42246.1"/>
    <property type="molecule type" value="Genomic_DNA"/>
</dbReference>
<dbReference type="PANTHER" id="PTHR13119:SF12">
    <property type="entry name" value="PROTEIN SUPPRESSOR OF SABLE"/>
    <property type="match status" value="1"/>
</dbReference>
<evidence type="ECO:0000256" key="3">
    <source>
        <dbReference type="ARBA" id="ARBA00022771"/>
    </source>
</evidence>
<evidence type="ECO:0000256" key="4">
    <source>
        <dbReference type="ARBA" id="ARBA00022833"/>
    </source>
</evidence>
<dbReference type="AlphaFoldDB" id="L8WVZ1"/>
<dbReference type="GO" id="GO:0008270">
    <property type="term" value="F:zinc ion binding"/>
    <property type="evidence" value="ECO:0007669"/>
    <property type="project" value="UniProtKB-KW"/>
</dbReference>
<dbReference type="OrthoDB" id="3212436at2759"/>
<accession>L8WVZ1</accession>
<evidence type="ECO:0000313" key="7">
    <source>
        <dbReference type="EMBL" id="ELU42246.1"/>
    </source>
</evidence>